<organism evidence="1 2">
    <name type="scientific">Abyssibacter profundi</name>
    <dbReference type="NCBI Taxonomy" id="2182787"/>
    <lineage>
        <taxon>Bacteria</taxon>
        <taxon>Pseudomonadati</taxon>
        <taxon>Pseudomonadota</taxon>
        <taxon>Gammaproteobacteria</taxon>
        <taxon>Chromatiales</taxon>
        <taxon>Oceanococcaceae</taxon>
        <taxon>Abyssibacter</taxon>
    </lineage>
</organism>
<proteinExistence type="predicted"/>
<comment type="caution">
    <text evidence="1">The sequence shown here is derived from an EMBL/GenBank/DDBJ whole genome shotgun (WGS) entry which is preliminary data.</text>
</comment>
<reference evidence="1 2" key="1">
    <citation type="submission" date="2018-05" db="EMBL/GenBank/DDBJ databases">
        <title>Abyssibacter profundi OUC007T gen. nov., sp. nov, a marine bacterium isolated from seawater of the Mariana Trench.</title>
        <authorList>
            <person name="Zhou S."/>
        </authorList>
    </citation>
    <scope>NUCLEOTIDE SEQUENCE [LARGE SCALE GENOMIC DNA]</scope>
    <source>
        <strain evidence="1 2">OUC007</strain>
    </source>
</reference>
<gene>
    <name evidence="1" type="ORF">DEH80_07965</name>
</gene>
<protein>
    <submittedName>
        <fullName evidence="1">Uncharacterized protein</fullName>
    </submittedName>
</protein>
<keyword evidence="2" id="KW-1185">Reference proteome</keyword>
<evidence type="ECO:0000313" key="2">
    <source>
        <dbReference type="Proteomes" id="UP000251800"/>
    </source>
</evidence>
<dbReference type="EMBL" id="QEQK01000006">
    <property type="protein sequence ID" value="PWN56200.1"/>
    <property type="molecule type" value="Genomic_DNA"/>
</dbReference>
<dbReference type="Proteomes" id="UP000251800">
    <property type="component" value="Unassembled WGS sequence"/>
</dbReference>
<dbReference type="OrthoDB" id="7056906at2"/>
<sequence length="309" mass="35481">MKVSYFGYSILKQKSDQQYLFDLRPFIRAFVQLDDVKFKSQFSYADESLFLLPVTDNLYLFLMTRTNEIIRKIKSSDLSVTEIYDLLSADEQIGFASYVYMGASFLGFASTVMAPRSKTFSVFLNELCDAIGLGRYNIILNPLLTQSTKADAMKMDFIGRSVIQVTKENSFYEDIRNFFNGTSEEFADVDSFELTIKPRRKQNIEPAVKKVIAGVRDEGLDKMMIRAREEIGDEIMDVYLAGKGHVSDNIIKTKDRTIHEQIKEKIKTNSTLQQKVVEHESNSEFKKKEPNSFAKLHDADSWAHRISNL</sequence>
<dbReference type="InterPro" id="IPR031894">
    <property type="entry name" value="RexA"/>
</dbReference>
<dbReference type="RefSeq" id="WP_109719971.1">
    <property type="nucleotide sequence ID" value="NZ_QEQK01000006.1"/>
</dbReference>
<name>A0A363ULA1_9GAMM</name>
<accession>A0A363ULA1</accession>
<evidence type="ECO:0000313" key="1">
    <source>
        <dbReference type="EMBL" id="PWN56200.1"/>
    </source>
</evidence>
<dbReference type="AlphaFoldDB" id="A0A363ULA1"/>
<dbReference type="Pfam" id="PF15969">
    <property type="entry name" value="RexA"/>
    <property type="match status" value="1"/>
</dbReference>